<feature type="signal peptide" evidence="1">
    <location>
        <begin position="1"/>
        <end position="25"/>
    </location>
</feature>
<evidence type="ECO:0000313" key="2">
    <source>
        <dbReference type="EMBL" id="KAJ6796016.1"/>
    </source>
</evidence>
<keyword evidence="1" id="KW-0732">Signal</keyword>
<protein>
    <submittedName>
        <fullName evidence="2">Beta-D-xylosidase 6</fullName>
    </submittedName>
</protein>
<evidence type="ECO:0000313" key="3">
    <source>
        <dbReference type="Proteomes" id="UP001140949"/>
    </source>
</evidence>
<dbReference type="EMBL" id="JANAVB010041441">
    <property type="protein sequence ID" value="KAJ6796016.1"/>
    <property type="molecule type" value="Genomic_DNA"/>
</dbReference>
<organism evidence="2 3">
    <name type="scientific">Iris pallida</name>
    <name type="common">Sweet iris</name>
    <dbReference type="NCBI Taxonomy" id="29817"/>
    <lineage>
        <taxon>Eukaryota</taxon>
        <taxon>Viridiplantae</taxon>
        <taxon>Streptophyta</taxon>
        <taxon>Embryophyta</taxon>
        <taxon>Tracheophyta</taxon>
        <taxon>Spermatophyta</taxon>
        <taxon>Magnoliopsida</taxon>
        <taxon>Liliopsida</taxon>
        <taxon>Asparagales</taxon>
        <taxon>Iridaceae</taxon>
        <taxon>Iridoideae</taxon>
        <taxon>Irideae</taxon>
        <taxon>Iris</taxon>
    </lineage>
</organism>
<feature type="chain" id="PRO_5043769257" evidence="1">
    <location>
        <begin position="26"/>
        <end position="103"/>
    </location>
</feature>
<proteinExistence type="predicted"/>
<comment type="caution">
    <text evidence="2">The sequence shown here is derived from an EMBL/GenBank/DDBJ whole genome shotgun (WGS) entry which is preliminary data.</text>
</comment>
<accession>A0AAX6DW91</accession>
<gene>
    <name evidence="2" type="ORF">M6B38_223785</name>
</gene>
<reference evidence="2" key="1">
    <citation type="journal article" date="2023" name="GigaByte">
        <title>Genome assembly of the bearded iris, Iris pallida Lam.</title>
        <authorList>
            <person name="Bruccoleri R.E."/>
            <person name="Oakeley E.J."/>
            <person name="Faust A.M.E."/>
            <person name="Altorfer M."/>
            <person name="Dessus-Babus S."/>
            <person name="Burckhardt D."/>
            <person name="Oertli M."/>
            <person name="Naumann U."/>
            <person name="Petersen F."/>
            <person name="Wong J."/>
        </authorList>
    </citation>
    <scope>NUCLEOTIDE SEQUENCE</scope>
    <source>
        <strain evidence="2">GSM-AAB239-AS_SAM_17_03QT</strain>
    </source>
</reference>
<reference evidence="2" key="2">
    <citation type="submission" date="2023-04" db="EMBL/GenBank/DDBJ databases">
        <authorList>
            <person name="Bruccoleri R.E."/>
            <person name="Oakeley E.J."/>
            <person name="Faust A.-M."/>
            <person name="Dessus-Babus S."/>
            <person name="Altorfer M."/>
            <person name="Burckhardt D."/>
            <person name="Oertli M."/>
            <person name="Naumann U."/>
            <person name="Petersen F."/>
            <person name="Wong J."/>
        </authorList>
    </citation>
    <scope>NUCLEOTIDE SEQUENCE</scope>
    <source>
        <strain evidence="2">GSM-AAB239-AS_SAM_17_03QT</strain>
        <tissue evidence="2">Leaf</tissue>
    </source>
</reference>
<dbReference type="AlphaFoldDB" id="A0AAX6DW91"/>
<dbReference type="Proteomes" id="UP001140949">
    <property type="component" value="Unassembled WGS sequence"/>
</dbReference>
<evidence type="ECO:0000256" key="1">
    <source>
        <dbReference type="SAM" id="SignalP"/>
    </source>
</evidence>
<keyword evidence="3" id="KW-1185">Reference proteome</keyword>
<sequence length="103" mass="11675">MLPCPSPHTSPPLYFFLILLEKILQLTYNTPQPPASKSLSTIGARTLSTVPRHEVDTSSFAFSEARQRGGDTKLNKEILKEMVKEHKEYRDNLFFTFSEGNTS</sequence>
<name>A0AAX6DW91_IRIPA</name>